<evidence type="ECO:0000313" key="3">
    <source>
        <dbReference type="EMBL" id="KAG7393216.1"/>
    </source>
</evidence>
<sequence length="988" mass="107334">MRTSSSAARRHFAQFDGELQDSDQTISTPARYVRQCSRLPTVADASNSDKSTRRRFPSSAFFSDTTDDDVSRPLARDSGLSQLSMSAYSRPTQMQSSRAPLHVSAGPREGNGGHRGTPHVPRLHVDAIQFPATRSVLWDRRRLSDAPIGVSLGQVLPHFILSASALREIHRLFGEKSGARGSGAALCYLYGDATSSRVKKVLLEGVKMKKEEARAAGTWCVPVHISTDDGNKPGLSQESYVSTIKAVQNSYRDEYADNVSSKLQPKLLLFRSSPHAAQVDFQLECAASPVLFKLSLVRNLPLLMTPLAASLAKREFSTRSGNMRSGYLTLDRTRKAVPLLKIDPLVLQQPLVGVWVYGVQIDDAWDEGTARRQLANPFVYFACIGYLTSEAIKERVGPEKNTFLVALYSADGPDSGGVVGSLPRFFECSFSEFLSPQARPLPMELYSHRRSCLVGVSTFSSDVELTLSAAPTSEWEEARRQAKIPTALRSTEIEDPELNEAEARADNNAWKRLQSPRDMSSAFVSEEEKEDVASGWTITADALRQTSSRAVNAQSQASVLSGKGAIDSTMTPEAAPAEVEEKPTAPTSVEDAHDATCAHVEGETSRVSPPNETVEAKGSTSRDWAGNNTSSYRSCCKTQQLLTIQHQQILENQQRQLHEMQEQIAQLRRLLHAARSGSSNTKNQAYTPPNDEGYDSDASSSSIGAVADVSNISSTFSRHGNGHASSQSSMISGPRHSGEGPFSDKSSVHTHQDNEHDKEGDEDKGVSLSSLSLSSISSGSEADLSSLSLSLVGEQQLKQLGSSQNRGKEPTDGKESDSEAEGLSRSQLSQLSGGILKTAQQPAGAEANVDVEAEECNDEGNENAEKSYSAHNLSVGELSSSSKEATRETDEAGVKFTDHDEDADRDANSSGDDPTAVERLLPPDAYLRKVGGFVDHHGGCFTTPPLDFHSFCVPRIKFSTEAPECFMSDSEDEEIRLIEQKYKRLMAA</sequence>
<evidence type="ECO:0000313" key="4">
    <source>
        <dbReference type="Proteomes" id="UP000694044"/>
    </source>
</evidence>
<dbReference type="EMBL" id="JAGDFM010000005">
    <property type="protein sequence ID" value="KAG7393216.1"/>
    <property type="molecule type" value="Genomic_DNA"/>
</dbReference>
<dbReference type="GO" id="GO:0007052">
    <property type="term" value="P:mitotic spindle organization"/>
    <property type="evidence" value="ECO:0007669"/>
    <property type="project" value="TreeGrafter"/>
</dbReference>
<feature type="compositionally biased region" description="Basic and acidic residues" evidence="1">
    <location>
        <begin position="590"/>
        <end position="604"/>
    </location>
</feature>
<name>A0A8T1WII8_9STRA</name>
<gene>
    <name evidence="3" type="ORF">PHYPSEUDO_011221</name>
</gene>
<accession>A0A8T1WII8</accession>
<dbReference type="GO" id="GO:0071539">
    <property type="term" value="P:protein localization to centrosome"/>
    <property type="evidence" value="ECO:0007669"/>
    <property type="project" value="TreeGrafter"/>
</dbReference>
<proteinExistence type="predicted"/>
<dbReference type="PANTHER" id="PTHR15128:SF0">
    <property type="entry name" value="SCL-INTERRUPTING LOCUS PROTEIN"/>
    <property type="match status" value="1"/>
</dbReference>
<dbReference type="OrthoDB" id="76173at2759"/>
<feature type="compositionally biased region" description="Low complexity" evidence="1">
    <location>
        <begin position="823"/>
        <end position="836"/>
    </location>
</feature>
<dbReference type="GO" id="GO:0005815">
    <property type="term" value="C:microtubule organizing center"/>
    <property type="evidence" value="ECO:0007669"/>
    <property type="project" value="TreeGrafter"/>
</dbReference>
<feature type="compositionally biased region" description="Polar residues" evidence="1">
    <location>
        <begin position="676"/>
        <end position="687"/>
    </location>
</feature>
<dbReference type="InterPro" id="IPR057731">
    <property type="entry name" value="STIL_N"/>
</dbReference>
<dbReference type="AlphaFoldDB" id="A0A8T1WII8"/>
<dbReference type="Pfam" id="PF15253">
    <property type="entry name" value="STIL_N"/>
    <property type="match status" value="1"/>
</dbReference>
<feature type="compositionally biased region" description="Polar residues" evidence="1">
    <location>
        <begin position="618"/>
        <end position="629"/>
    </location>
</feature>
<reference evidence="3" key="1">
    <citation type="submission" date="2021-02" db="EMBL/GenBank/DDBJ databases">
        <authorList>
            <person name="Palmer J.M."/>
        </authorList>
    </citation>
    <scope>NUCLEOTIDE SEQUENCE</scope>
    <source>
        <strain evidence="3">SCRP734</strain>
    </source>
</reference>
<feature type="compositionally biased region" description="Polar residues" evidence="1">
    <location>
        <begin position="714"/>
        <end position="731"/>
    </location>
</feature>
<feature type="region of interest" description="Disordered" evidence="1">
    <location>
        <begin position="42"/>
        <end position="115"/>
    </location>
</feature>
<feature type="region of interest" description="Disordered" evidence="1">
    <location>
        <begin position="1"/>
        <end position="27"/>
    </location>
</feature>
<organism evidence="3 4">
    <name type="scientific">Phytophthora pseudosyringae</name>
    <dbReference type="NCBI Taxonomy" id="221518"/>
    <lineage>
        <taxon>Eukaryota</taxon>
        <taxon>Sar</taxon>
        <taxon>Stramenopiles</taxon>
        <taxon>Oomycota</taxon>
        <taxon>Peronosporomycetes</taxon>
        <taxon>Peronosporales</taxon>
        <taxon>Peronosporaceae</taxon>
        <taxon>Phytophthora</taxon>
    </lineage>
</organism>
<feature type="region of interest" description="Disordered" evidence="1">
    <location>
        <begin position="714"/>
        <end position="767"/>
    </location>
</feature>
<comment type="caution">
    <text evidence="3">The sequence shown here is derived from an EMBL/GenBank/DDBJ whole genome shotgun (WGS) entry which is preliminary data.</text>
</comment>
<dbReference type="GO" id="GO:0031023">
    <property type="term" value="P:microtubule organizing center organization"/>
    <property type="evidence" value="ECO:0007669"/>
    <property type="project" value="TreeGrafter"/>
</dbReference>
<feature type="compositionally biased region" description="Basic and acidic residues" evidence="1">
    <location>
        <begin position="806"/>
        <end position="817"/>
    </location>
</feature>
<evidence type="ECO:0000259" key="2">
    <source>
        <dbReference type="Pfam" id="PF15253"/>
    </source>
</evidence>
<dbReference type="GO" id="GO:0007224">
    <property type="term" value="P:smoothened signaling pathway"/>
    <property type="evidence" value="ECO:0007669"/>
    <property type="project" value="TreeGrafter"/>
</dbReference>
<feature type="compositionally biased region" description="Polar residues" evidence="1">
    <location>
        <begin position="79"/>
        <end position="98"/>
    </location>
</feature>
<dbReference type="Proteomes" id="UP000694044">
    <property type="component" value="Unassembled WGS sequence"/>
</dbReference>
<feature type="domain" description="STIL N-terminal" evidence="2">
    <location>
        <begin position="238"/>
        <end position="432"/>
    </location>
</feature>
<feature type="compositionally biased region" description="Basic and acidic residues" evidence="1">
    <location>
        <begin position="884"/>
        <end position="898"/>
    </location>
</feature>
<feature type="compositionally biased region" description="Polar residues" evidence="1">
    <location>
        <begin position="869"/>
        <end position="883"/>
    </location>
</feature>
<feature type="compositionally biased region" description="Acidic residues" evidence="1">
    <location>
        <begin position="849"/>
        <end position="862"/>
    </location>
</feature>
<dbReference type="InterPro" id="IPR026123">
    <property type="entry name" value="STIL"/>
</dbReference>
<feature type="compositionally biased region" description="Polar residues" evidence="1">
    <location>
        <begin position="547"/>
        <end position="559"/>
    </location>
</feature>
<keyword evidence="4" id="KW-1185">Reference proteome</keyword>
<feature type="compositionally biased region" description="Basic and acidic residues" evidence="1">
    <location>
        <begin position="746"/>
        <end position="765"/>
    </location>
</feature>
<protein>
    <recommendedName>
        <fullName evidence="2">STIL N-terminal domain-containing protein</fullName>
    </recommendedName>
</protein>
<feature type="region of interest" description="Disordered" evidence="1">
    <location>
        <begin position="675"/>
        <end position="701"/>
    </location>
</feature>
<feature type="region of interest" description="Disordered" evidence="1">
    <location>
        <begin position="798"/>
        <end position="918"/>
    </location>
</feature>
<dbReference type="PANTHER" id="PTHR15128">
    <property type="entry name" value="TAL1 SCL INTERRUPTING LOCUS"/>
    <property type="match status" value="1"/>
</dbReference>
<evidence type="ECO:0000256" key="1">
    <source>
        <dbReference type="SAM" id="MobiDB-lite"/>
    </source>
</evidence>
<feature type="region of interest" description="Disordered" evidence="1">
    <location>
        <begin position="547"/>
        <end position="629"/>
    </location>
</feature>